<comment type="caution">
    <text evidence="2">The sequence shown here is derived from an EMBL/GenBank/DDBJ whole genome shotgun (WGS) entry which is preliminary data.</text>
</comment>
<proteinExistence type="predicted"/>
<feature type="chain" id="PRO_5041699546" description="Carboxylesterase type B domain-containing protein" evidence="1">
    <location>
        <begin position="35"/>
        <end position="98"/>
    </location>
</feature>
<evidence type="ECO:0000313" key="2">
    <source>
        <dbReference type="EMBL" id="KAG2381413.1"/>
    </source>
</evidence>
<dbReference type="GeneID" id="68098856"/>
<dbReference type="RefSeq" id="XP_044547093.1">
    <property type="nucleotide sequence ID" value="XM_044696259.1"/>
</dbReference>
<dbReference type="Gene3D" id="3.40.50.1820">
    <property type="entry name" value="alpha/beta hydrolase"/>
    <property type="match status" value="1"/>
</dbReference>
<dbReference type="AlphaFoldDB" id="A0AA88GMS1"/>
<sequence>MFLPPNSIHHFAKRLSIVLLLVSVLFLWTPYIHSQQQPLVTLSNGAILQGKLTENNQVKAFLGIRYASDTSGANRWQLPQPYHIQRILLHSARCSEFW</sequence>
<evidence type="ECO:0000256" key="1">
    <source>
        <dbReference type="SAM" id="SignalP"/>
    </source>
</evidence>
<keyword evidence="1" id="KW-0732">Signal</keyword>
<keyword evidence="3" id="KW-1185">Reference proteome</keyword>
<organism evidence="2 3">
    <name type="scientific">Naegleria lovaniensis</name>
    <name type="common">Amoeba</name>
    <dbReference type="NCBI Taxonomy" id="51637"/>
    <lineage>
        <taxon>Eukaryota</taxon>
        <taxon>Discoba</taxon>
        <taxon>Heterolobosea</taxon>
        <taxon>Tetramitia</taxon>
        <taxon>Eutetramitia</taxon>
        <taxon>Vahlkampfiidae</taxon>
        <taxon>Naegleria</taxon>
    </lineage>
</organism>
<dbReference type="SUPFAM" id="SSF53474">
    <property type="entry name" value="alpha/beta-Hydrolases"/>
    <property type="match status" value="1"/>
</dbReference>
<dbReference type="EMBL" id="PYSW02000027">
    <property type="protein sequence ID" value="KAG2381413.1"/>
    <property type="molecule type" value="Genomic_DNA"/>
</dbReference>
<name>A0AA88GMS1_NAELO</name>
<feature type="signal peptide" evidence="1">
    <location>
        <begin position="1"/>
        <end position="34"/>
    </location>
</feature>
<gene>
    <name evidence="2" type="ORF">C9374_006402</name>
</gene>
<reference evidence="2 3" key="1">
    <citation type="journal article" date="2018" name="BMC Genomics">
        <title>The genome of Naegleria lovaniensis, the basis for a comparative approach to unravel pathogenicity factors of the human pathogenic amoeba N. fowleri.</title>
        <authorList>
            <person name="Liechti N."/>
            <person name="Schurch N."/>
            <person name="Bruggmann R."/>
            <person name="Wittwer M."/>
        </authorList>
    </citation>
    <scope>NUCLEOTIDE SEQUENCE [LARGE SCALE GENOMIC DNA]</scope>
    <source>
        <strain evidence="2 3">ATCC 30569</strain>
    </source>
</reference>
<evidence type="ECO:0000313" key="3">
    <source>
        <dbReference type="Proteomes" id="UP000816034"/>
    </source>
</evidence>
<dbReference type="Proteomes" id="UP000816034">
    <property type="component" value="Unassembled WGS sequence"/>
</dbReference>
<protein>
    <recommendedName>
        <fullName evidence="4">Carboxylesterase type B domain-containing protein</fullName>
    </recommendedName>
</protein>
<accession>A0AA88GMS1</accession>
<evidence type="ECO:0008006" key="4">
    <source>
        <dbReference type="Google" id="ProtNLM"/>
    </source>
</evidence>
<dbReference type="InterPro" id="IPR029058">
    <property type="entry name" value="AB_hydrolase_fold"/>
</dbReference>